<proteinExistence type="predicted"/>
<accession>A0A0F9KUP3</accession>
<gene>
    <name evidence="1" type="ORF">LCGC14_1590880</name>
</gene>
<reference evidence="1" key="1">
    <citation type="journal article" date="2015" name="Nature">
        <title>Complex archaea that bridge the gap between prokaryotes and eukaryotes.</title>
        <authorList>
            <person name="Spang A."/>
            <person name="Saw J.H."/>
            <person name="Jorgensen S.L."/>
            <person name="Zaremba-Niedzwiedzka K."/>
            <person name="Martijn J."/>
            <person name="Lind A.E."/>
            <person name="van Eijk R."/>
            <person name="Schleper C."/>
            <person name="Guy L."/>
            <person name="Ettema T.J."/>
        </authorList>
    </citation>
    <scope>NUCLEOTIDE SEQUENCE</scope>
</reference>
<name>A0A0F9KUP3_9ZZZZ</name>
<evidence type="ECO:0000313" key="1">
    <source>
        <dbReference type="EMBL" id="KKM25838.1"/>
    </source>
</evidence>
<organism evidence="1">
    <name type="scientific">marine sediment metagenome</name>
    <dbReference type="NCBI Taxonomy" id="412755"/>
    <lineage>
        <taxon>unclassified sequences</taxon>
        <taxon>metagenomes</taxon>
        <taxon>ecological metagenomes</taxon>
    </lineage>
</organism>
<feature type="non-terminal residue" evidence="1">
    <location>
        <position position="79"/>
    </location>
</feature>
<sequence>MKKYYLGTAIRITTILDIASATTASIVIKDSANVSKVTSTAMTKDQDKVYYYIWQSTNTATDSPGTYTAEITITFGGYT</sequence>
<dbReference type="EMBL" id="LAZR01012628">
    <property type="protein sequence ID" value="KKM25838.1"/>
    <property type="molecule type" value="Genomic_DNA"/>
</dbReference>
<dbReference type="AlphaFoldDB" id="A0A0F9KUP3"/>
<protein>
    <submittedName>
        <fullName evidence="1">Uncharacterized protein</fullName>
    </submittedName>
</protein>
<comment type="caution">
    <text evidence="1">The sequence shown here is derived from an EMBL/GenBank/DDBJ whole genome shotgun (WGS) entry which is preliminary data.</text>
</comment>